<dbReference type="EMBL" id="BGZK01002434">
    <property type="protein sequence ID" value="GBP93900.1"/>
    <property type="molecule type" value="Genomic_DNA"/>
</dbReference>
<accession>A0A4C2A0V7</accession>
<evidence type="ECO:0000313" key="2">
    <source>
        <dbReference type="Proteomes" id="UP000299102"/>
    </source>
</evidence>
<organism evidence="1 2">
    <name type="scientific">Eumeta variegata</name>
    <name type="common">Bagworm moth</name>
    <name type="synonym">Eumeta japonica</name>
    <dbReference type="NCBI Taxonomy" id="151549"/>
    <lineage>
        <taxon>Eukaryota</taxon>
        <taxon>Metazoa</taxon>
        <taxon>Ecdysozoa</taxon>
        <taxon>Arthropoda</taxon>
        <taxon>Hexapoda</taxon>
        <taxon>Insecta</taxon>
        <taxon>Pterygota</taxon>
        <taxon>Neoptera</taxon>
        <taxon>Endopterygota</taxon>
        <taxon>Lepidoptera</taxon>
        <taxon>Glossata</taxon>
        <taxon>Ditrysia</taxon>
        <taxon>Tineoidea</taxon>
        <taxon>Psychidae</taxon>
        <taxon>Oiketicinae</taxon>
        <taxon>Eumeta</taxon>
    </lineage>
</organism>
<proteinExistence type="predicted"/>
<name>A0A4C2A0V7_EUMVA</name>
<keyword evidence="2" id="KW-1185">Reference proteome</keyword>
<protein>
    <submittedName>
        <fullName evidence="1">Uncharacterized protein</fullName>
    </submittedName>
</protein>
<dbReference type="Proteomes" id="UP000299102">
    <property type="component" value="Unassembled WGS sequence"/>
</dbReference>
<sequence>MWVTSELGDLKYAVIWIGNGQIKTDGEEGEVDLHIQVGGTLMPPRTIHTPGTVLLLENNQPLGSYATEYLTGERIETAAGRARLRVHFERRGPRRPAVTRPRFYF</sequence>
<evidence type="ECO:0000313" key="1">
    <source>
        <dbReference type="EMBL" id="GBP93900.1"/>
    </source>
</evidence>
<gene>
    <name evidence="1" type="ORF">EVAR_90900_1</name>
</gene>
<dbReference type="AlphaFoldDB" id="A0A4C2A0V7"/>
<reference evidence="1 2" key="1">
    <citation type="journal article" date="2019" name="Commun. Biol.">
        <title>The bagworm genome reveals a unique fibroin gene that provides high tensile strength.</title>
        <authorList>
            <person name="Kono N."/>
            <person name="Nakamura H."/>
            <person name="Ohtoshi R."/>
            <person name="Tomita M."/>
            <person name="Numata K."/>
            <person name="Arakawa K."/>
        </authorList>
    </citation>
    <scope>NUCLEOTIDE SEQUENCE [LARGE SCALE GENOMIC DNA]</scope>
</reference>
<comment type="caution">
    <text evidence="1">The sequence shown here is derived from an EMBL/GenBank/DDBJ whole genome shotgun (WGS) entry which is preliminary data.</text>
</comment>